<dbReference type="InterPro" id="IPR007208">
    <property type="entry name" value="MrpF/PhaF-like"/>
</dbReference>
<evidence type="ECO:0000256" key="6">
    <source>
        <dbReference type="SAM" id="Phobius"/>
    </source>
</evidence>
<keyword evidence="2" id="KW-1003">Cell membrane</keyword>
<keyword evidence="5 6" id="KW-0472">Membrane</keyword>
<evidence type="ECO:0000256" key="2">
    <source>
        <dbReference type="ARBA" id="ARBA00022475"/>
    </source>
</evidence>
<comment type="subcellular location">
    <subcellularLocation>
        <location evidence="1">Cell membrane</location>
        <topology evidence="1">Multi-pass membrane protein</topology>
    </subcellularLocation>
</comment>
<keyword evidence="3 6" id="KW-0812">Transmembrane</keyword>
<feature type="transmembrane region" description="Helical" evidence="6">
    <location>
        <begin position="33"/>
        <end position="52"/>
    </location>
</feature>
<evidence type="ECO:0000256" key="3">
    <source>
        <dbReference type="ARBA" id="ARBA00022692"/>
    </source>
</evidence>
<sequence>MIGALIALAFVLFAAATAIYRMFRGPDDAHRAIGSDLLFFAIVGLLGLVGLFTRSAVVFDLIIIATVVGFLASISLARALTNGRR</sequence>
<proteinExistence type="predicted"/>
<protein>
    <submittedName>
        <fullName evidence="7">Monovalent cation/H+ antiporter complex subunit F</fullName>
    </submittedName>
</protein>
<reference evidence="7 8" key="1">
    <citation type="submission" date="2024-04" db="EMBL/GenBank/DDBJ databases">
        <title>Isolation of an actinomycete strain from pig manure.</title>
        <authorList>
            <person name="Gong T."/>
            <person name="Yu Z."/>
            <person name="An M."/>
            <person name="Wei C."/>
            <person name="Yang W."/>
            <person name="Liu L."/>
        </authorList>
    </citation>
    <scope>NUCLEOTIDE SEQUENCE [LARGE SCALE GENOMIC DNA]</scope>
    <source>
        <strain evidence="7 8">ZF39</strain>
    </source>
</reference>
<evidence type="ECO:0000256" key="1">
    <source>
        <dbReference type="ARBA" id="ARBA00004651"/>
    </source>
</evidence>
<keyword evidence="8" id="KW-1185">Reference proteome</keyword>
<dbReference type="Proteomes" id="UP001442841">
    <property type="component" value="Chromosome"/>
</dbReference>
<dbReference type="RefSeq" id="WP_425307610.1">
    <property type="nucleotide sequence ID" value="NZ_CP154795.1"/>
</dbReference>
<name>A0ABZ3FJG9_9ACTN</name>
<accession>A0ABZ3FJG9</accession>
<organism evidence="7 8">
    <name type="scientific">Ammonicoccus fulvus</name>
    <dbReference type="NCBI Taxonomy" id="3138240"/>
    <lineage>
        <taxon>Bacteria</taxon>
        <taxon>Bacillati</taxon>
        <taxon>Actinomycetota</taxon>
        <taxon>Actinomycetes</taxon>
        <taxon>Propionibacteriales</taxon>
        <taxon>Propionibacteriaceae</taxon>
        <taxon>Ammonicoccus</taxon>
    </lineage>
</organism>
<evidence type="ECO:0000313" key="7">
    <source>
        <dbReference type="EMBL" id="XAN06178.1"/>
    </source>
</evidence>
<feature type="transmembrane region" description="Helical" evidence="6">
    <location>
        <begin position="59"/>
        <end position="80"/>
    </location>
</feature>
<gene>
    <name evidence="7" type="ORF">AADG42_02270</name>
</gene>
<evidence type="ECO:0000313" key="8">
    <source>
        <dbReference type="Proteomes" id="UP001442841"/>
    </source>
</evidence>
<dbReference type="Pfam" id="PF04066">
    <property type="entry name" value="MrpF_PhaF"/>
    <property type="match status" value="1"/>
</dbReference>
<dbReference type="EMBL" id="CP154795">
    <property type="protein sequence ID" value="XAN06178.1"/>
    <property type="molecule type" value="Genomic_DNA"/>
</dbReference>
<evidence type="ECO:0000256" key="5">
    <source>
        <dbReference type="ARBA" id="ARBA00023136"/>
    </source>
</evidence>
<evidence type="ECO:0000256" key="4">
    <source>
        <dbReference type="ARBA" id="ARBA00022989"/>
    </source>
</evidence>
<keyword evidence="4 6" id="KW-1133">Transmembrane helix</keyword>